<gene>
    <name evidence="6" type="ORF">soil367_04590</name>
</gene>
<dbReference type="Pfam" id="PF00202">
    <property type="entry name" value="Aminotran_3"/>
    <property type="match status" value="2"/>
</dbReference>
<dbReference type="GO" id="GO:0030170">
    <property type="term" value="F:pyridoxal phosphate binding"/>
    <property type="evidence" value="ECO:0007669"/>
    <property type="project" value="InterPro"/>
</dbReference>
<accession>A0A4P7XFP5</accession>
<dbReference type="AlphaFoldDB" id="A0A4P7XFP5"/>
<evidence type="ECO:0000256" key="5">
    <source>
        <dbReference type="RuleBase" id="RU003560"/>
    </source>
</evidence>
<keyword evidence="3 6" id="KW-0808">Transferase</keyword>
<dbReference type="CDD" id="cd00610">
    <property type="entry name" value="OAT_like"/>
    <property type="match status" value="1"/>
</dbReference>
<evidence type="ECO:0000256" key="2">
    <source>
        <dbReference type="ARBA" id="ARBA00022576"/>
    </source>
</evidence>
<dbReference type="PIRSF" id="PIRSF000521">
    <property type="entry name" value="Transaminase_4ab_Lys_Orn"/>
    <property type="match status" value="1"/>
</dbReference>
<proteinExistence type="inferred from homology"/>
<dbReference type="FunFam" id="3.40.640.10:FF:000004">
    <property type="entry name" value="Acetylornithine aminotransferase"/>
    <property type="match status" value="1"/>
</dbReference>
<comment type="similarity">
    <text evidence="5">Belongs to the class-III pyridoxal-phosphate-dependent aminotransferase family.</text>
</comment>
<dbReference type="Gene3D" id="3.40.640.10">
    <property type="entry name" value="Type I PLP-dependent aspartate aminotransferase-like (Major domain)"/>
    <property type="match status" value="1"/>
</dbReference>
<sequence>MAEHPLFNSSGRLSLSVERGDGIWLYDTQGNRYLDTSAGSGECGLGHAHAGVQEALAHQAGELTYCASPLQCASQRALATKLSDLAGMEGALFAHSGAEANDSAIRIARQFGLQKGITNPAILVAGNEQRGSSPDAFASVPFNDIEAIRELAATRQDVAAIMLETIQGDAGTVIAEPAYLKAVQDICRDQGWLLILDETQSGIGRTGSFFACQQYSVLPDVLTLARGLGNGFPISACLTRGEAAEVFFGSAHASTVGGNPLGCAAALAVISALENDHLVARARALSKRVMEPMRDYLEGAYYVREIRSLGLIIGIELQEPCPELALLAKTQGMLISVTAERVIRLLPALTMTDSEADDMAMRLIRLIKLYMADERKRPRR</sequence>
<dbReference type="EMBL" id="CP031093">
    <property type="protein sequence ID" value="QCF25264.1"/>
    <property type="molecule type" value="Genomic_DNA"/>
</dbReference>
<keyword evidence="4 5" id="KW-0663">Pyridoxal phosphate</keyword>
<dbReference type="OrthoDB" id="9801052at2"/>
<evidence type="ECO:0000256" key="1">
    <source>
        <dbReference type="ARBA" id="ARBA00001933"/>
    </source>
</evidence>
<dbReference type="GO" id="GO:0008483">
    <property type="term" value="F:transaminase activity"/>
    <property type="evidence" value="ECO:0007669"/>
    <property type="project" value="UniProtKB-KW"/>
</dbReference>
<dbReference type="InterPro" id="IPR015424">
    <property type="entry name" value="PyrdxlP-dep_Trfase"/>
</dbReference>
<evidence type="ECO:0000313" key="7">
    <source>
        <dbReference type="Proteomes" id="UP000298049"/>
    </source>
</evidence>
<protein>
    <submittedName>
        <fullName evidence="6">Aminotransferase class III-fold pyridoxal phosphate-dependent enzyme</fullName>
    </submittedName>
</protein>
<dbReference type="Proteomes" id="UP000298049">
    <property type="component" value="Chromosome"/>
</dbReference>
<dbReference type="GO" id="GO:0042802">
    <property type="term" value="F:identical protein binding"/>
    <property type="evidence" value="ECO:0007669"/>
    <property type="project" value="TreeGrafter"/>
</dbReference>
<dbReference type="InterPro" id="IPR015421">
    <property type="entry name" value="PyrdxlP-dep_Trfase_major"/>
</dbReference>
<keyword evidence="2 6" id="KW-0032">Aminotransferase</keyword>
<dbReference type="KEGG" id="hmi:soil367_04590"/>
<dbReference type="PANTHER" id="PTHR11986:SF79">
    <property type="entry name" value="ACETYLORNITHINE AMINOTRANSFERASE, MITOCHONDRIAL"/>
    <property type="match status" value="1"/>
</dbReference>
<reference evidence="6 7" key="1">
    <citation type="submission" date="2018-07" db="EMBL/GenBank/DDBJ databases">
        <title>Marsedoiliclastica nanhaica gen. nov. sp. nov., a novel marine hydrocarbonoclastic bacterium isolated from an in-situ enriched hydrocarbon-degrading consortium in deep-sea sediment.</title>
        <authorList>
            <person name="Dong C."/>
            <person name="Ma T."/>
            <person name="Liu R."/>
            <person name="Shao Z."/>
        </authorList>
    </citation>
    <scope>NUCLEOTIDE SEQUENCE [LARGE SCALE GENOMIC DNA]</scope>
    <source>
        <strain evidence="7">soil36-7</strain>
    </source>
</reference>
<organism evidence="6 7">
    <name type="scientific">Hydrocarboniclastica marina</name>
    <dbReference type="NCBI Taxonomy" id="2259620"/>
    <lineage>
        <taxon>Bacteria</taxon>
        <taxon>Pseudomonadati</taxon>
        <taxon>Pseudomonadota</taxon>
        <taxon>Gammaproteobacteria</taxon>
        <taxon>Alteromonadales</taxon>
        <taxon>Alteromonadaceae</taxon>
        <taxon>Hydrocarboniclastica</taxon>
    </lineage>
</organism>
<evidence type="ECO:0000256" key="3">
    <source>
        <dbReference type="ARBA" id="ARBA00022679"/>
    </source>
</evidence>
<dbReference type="InterPro" id="IPR050103">
    <property type="entry name" value="Class-III_PLP-dep_AT"/>
</dbReference>
<name>A0A4P7XFP5_9ALTE</name>
<evidence type="ECO:0000256" key="4">
    <source>
        <dbReference type="ARBA" id="ARBA00022898"/>
    </source>
</evidence>
<keyword evidence="7" id="KW-1185">Reference proteome</keyword>
<evidence type="ECO:0000313" key="6">
    <source>
        <dbReference type="EMBL" id="QCF25264.1"/>
    </source>
</evidence>
<dbReference type="PANTHER" id="PTHR11986">
    <property type="entry name" value="AMINOTRANSFERASE CLASS III"/>
    <property type="match status" value="1"/>
</dbReference>
<comment type="cofactor">
    <cofactor evidence="1">
        <name>pyridoxal 5'-phosphate</name>
        <dbReference type="ChEBI" id="CHEBI:597326"/>
    </cofactor>
</comment>
<dbReference type="SUPFAM" id="SSF53383">
    <property type="entry name" value="PLP-dependent transferases"/>
    <property type="match status" value="1"/>
</dbReference>
<dbReference type="InterPro" id="IPR015422">
    <property type="entry name" value="PyrdxlP-dep_Trfase_small"/>
</dbReference>
<dbReference type="Gene3D" id="3.90.1150.10">
    <property type="entry name" value="Aspartate Aminotransferase, domain 1"/>
    <property type="match status" value="1"/>
</dbReference>
<dbReference type="RefSeq" id="WP_136547349.1">
    <property type="nucleotide sequence ID" value="NZ_CP031093.1"/>
</dbReference>
<dbReference type="InterPro" id="IPR005814">
    <property type="entry name" value="Aminotrans_3"/>
</dbReference>